<evidence type="ECO:0000313" key="2">
    <source>
        <dbReference type="EMBL" id="KPA82561.1"/>
    </source>
</evidence>
<keyword evidence="3" id="KW-1185">Reference proteome</keyword>
<gene>
    <name evidence="2" type="ORF">ABB37_03596</name>
</gene>
<feature type="compositionally biased region" description="Polar residues" evidence="1">
    <location>
        <begin position="581"/>
        <end position="592"/>
    </location>
</feature>
<protein>
    <recommendedName>
        <fullName evidence="4">Wings apart-like protein C-terminal domain-containing protein</fullName>
    </recommendedName>
</protein>
<dbReference type="PROSITE" id="PS51257">
    <property type="entry name" value="PROKAR_LIPOPROTEIN"/>
    <property type="match status" value="1"/>
</dbReference>
<feature type="compositionally biased region" description="Low complexity" evidence="1">
    <location>
        <begin position="76"/>
        <end position="86"/>
    </location>
</feature>
<organism evidence="2 3">
    <name type="scientific">Leptomonas pyrrhocoris</name>
    <name type="common">Firebug parasite</name>
    <dbReference type="NCBI Taxonomy" id="157538"/>
    <lineage>
        <taxon>Eukaryota</taxon>
        <taxon>Discoba</taxon>
        <taxon>Euglenozoa</taxon>
        <taxon>Kinetoplastea</taxon>
        <taxon>Metakinetoplastina</taxon>
        <taxon>Trypanosomatida</taxon>
        <taxon>Trypanosomatidae</taxon>
        <taxon>Leishmaniinae</taxon>
        <taxon>Leptomonas</taxon>
    </lineage>
</organism>
<reference evidence="2 3" key="1">
    <citation type="submission" date="2015-07" db="EMBL/GenBank/DDBJ databases">
        <title>High-quality genome of monoxenous trypanosomatid Leptomonas pyrrhocoris.</title>
        <authorList>
            <person name="Flegontov P."/>
            <person name="Butenko A."/>
            <person name="Firsov S."/>
            <person name="Vlcek C."/>
            <person name="Logacheva M.D."/>
            <person name="Field M."/>
            <person name="Filatov D."/>
            <person name="Flegontova O."/>
            <person name="Gerasimov E."/>
            <person name="Jackson A.P."/>
            <person name="Kelly S."/>
            <person name="Opperdoes F."/>
            <person name="O'Reilly A."/>
            <person name="Votypka J."/>
            <person name="Yurchenko V."/>
            <person name="Lukes J."/>
        </authorList>
    </citation>
    <scope>NUCLEOTIDE SEQUENCE [LARGE SCALE GENOMIC DNA]</scope>
    <source>
        <strain evidence="2">H10</strain>
    </source>
</reference>
<dbReference type="EMBL" id="LGTL01000005">
    <property type="protein sequence ID" value="KPA82561.1"/>
    <property type="molecule type" value="Genomic_DNA"/>
</dbReference>
<feature type="region of interest" description="Disordered" evidence="1">
    <location>
        <begin position="30"/>
        <end position="59"/>
    </location>
</feature>
<feature type="compositionally biased region" description="Polar residues" evidence="1">
    <location>
        <begin position="30"/>
        <end position="42"/>
    </location>
</feature>
<evidence type="ECO:0000256" key="1">
    <source>
        <dbReference type="SAM" id="MobiDB-lite"/>
    </source>
</evidence>
<accession>A0A0N0VG56</accession>
<dbReference type="OMA" id="LCCAINV"/>
<comment type="caution">
    <text evidence="2">The sequence shown here is derived from an EMBL/GenBank/DDBJ whole genome shotgun (WGS) entry which is preliminary data.</text>
</comment>
<evidence type="ECO:0000313" key="3">
    <source>
        <dbReference type="Proteomes" id="UP000037923"/>
    </source>
</evidence>
<dbReference type="VEuPathDB" id="TriTrypDB:LpyrH10_05_4560"/>
<feature type="compositionally biased region" description="Basic and acidic residues" evidence="1">
    <location>
        <begin position="43"/>
        <end position="59"/>
    </location>
</feature>
<dbReference type="GeneID" id="26903887"/>
<evidence type="ECO:0008006" key="4">
    <source>
        <dbReference type="Google" id="ProtNLM"/>
    </source>
</evidence>
<feature type="region of interest" description="Disordered" evidence="1">
    <location>
        <begin position="581"/>
        <end position="605"/>
    </location>
</feature>
<dbReference type="Proteomes" id="UP000037923">
    <property type="component" value="Unassembled WGS sequence"/>
</dbReference>
<proteinExistence type="predicted"/>
<name>A0A0N0VG56_LEPPY</name>
<sequence>MSNKRRRCSLDILGGIDDLLGISAVSPLTSSACDDEQNASFSRDNEPRSSHKVDGEERFAGSSPVRKCLRACYSPASTPSSSTAPSVGTNTSVATTIDGLGGDEIDLLRRRDEEMADMALFLAKAIGEAPSQLSLSELVSFLEKVGVPRVLLALKRAEATEAFVDALFRAHPNQAQRVLLLRLLLEFLHFVEAEVFFQRGVIVFLVESLAPPDTSQPSASMPSSSLSAAVHWSARKKCVSPSVASVSGASSPSPTESCSDELDDRTQGLCLASSTDASSSATNATSALLSLKALLTLVFQHNRSLHLASPSAFSVSLSFAHAGGLERVGQLLLNENEREWTLSLLEVLTTTDVLRREGGRLLQLVPALVGLLSTVAQAAQVSVLKVITNITNLVPSALSETDTAQTFAEFIQRVLLQPSVDGDLDGRETFALCCAINVVKHEAKEGSAVQPTFTRAIMACAELLPALAESMTKRYRCSDAEQLVLSGYTALLLGALSLVDVGDAEISSLRVPVMTAVAAASRGTRIGKSTDRQPMRMVAAIIQEFLLFQSSSGTLTKEALVDTDFLVSRIRQHSRIVVANATESEASPSTAEDSGDMEVTLGDML</sequence>
<dbReference type="RefSeq" id="XP_015661000.1">
    <property type="nucleotide sequence ID" value="XM_015800993.1"/>
</dbReference>
<dbReference type="AlphaFoldDB" id="A0A0N0VG56"/>
<feature type="region of interest" description="Disordered" evidence="1">
    <location>
        <begin position="76"/>
        <end position="95"/>
    </location>
</feature>
<dbReference type="OrthoDB" id="273534at2759"/>